<reference evidence="4" key="1">
    <citation type="journal article" date="2015" name="Genome Announc.">
        <title>Draft Genome Sequence of Tolypothrix boutellei Strain VB521301.</title>
        <authorList>
            <person name="Chandrababunaidu M.M."/>
            <person name="Singh D."/>
            <person name="Sen D."/>
            <person name="Bhan S."/>
            <person name="Das S."/>
            <person name="Gupta A."/>
            <person name="Adhikary S.P."/>
            <person name="Tripathy S."/>
        </authorList>
    </citation>
    <scope>NUCLEOTIDE SEQUENCE</scope>
    <source>
        <strain evidence="4">VB521301</strain>
    </source>
</reference>
<accession>A0A0C1NEG9</accession>
<evidence type="ECO:0000313" key="3">
    <source>
        <dbReference type="EMBL" id="KAF3887824.1"/>
    </source>
</evidence>
<dbReference type="InterPro" id="IPR035093">
    <property type="entry name" value="RelE/ParE_toxin_dom_sf"/>
</dbReference>
<dbReference type="EMBL" id="JHEG04000001">
    <property type="protein sequence ID" value="KAF3887824.1"/>
    <property type="molecule type" value="Genomic_DNA"/>
</dbReference>
<evidence type="ECO:0000256" key="2">
    <source>
        <dbReference type="ARBA" id="ARBA00022649"/>
    </source>
</evidence>
<dbReference type="Proteomes" id="UP000029738">
    <property type="component" value="Unassembled WGS sequence"/>
</dbReference>
<protein>
    <submittedName>
        <fullName evidence="4">Plasmid stabilization protein</fullName>
    </submittedName>
    <submittedName>
        <fullName evidence="3">Type II toxin-antitoxin system RelE/ParE family toxin</fullName>
    </submittedName>
</protein>
<dbReference type="RefSeq" id="WP_038088692.1">
    <property type="nucleotide sequence ID" value="NZ_JHEG04000001.1"/>
</dbReference>
<dbReference type="EMBL" id="JHEG02000019">
    <property type="protein sequence ID" value="KIE13207.1"/>
    <property type="molecule type" value="Genomic_DNA"/>
</dbReference>
<evidence type="ECO:0000313" key="4">
    <source>
        <dbReference type="EMBL" id="KIE13207.1"/>
    </source>
</evidence>
<keyword evidence="2" id="KW-1277">Toxin-antitoxin system</keyword>
<keyword evidence="5" id="KW-1185">Reference proteome</keyword>
<dbReference type="PANTHER" id="PTHR33755">
    <property type="entry name" value="TOXIN PARE1-RELATED"/>
    <property type="match status" value="1"/>
</dbReference>
<evidence type="ECO:0000256" key="1">
    <source>
        <dbReference type="ARBA" id="ARBA00006226"/>
    </source>
</evidence>
<dbReference type="InterPro" id="IPR051803">
    <property type="entry name" value="TA_system_RelE-like_toxin"/>
</dbReference>
<organism evidence="4">
    <name type="scientific">Tolypothrix bouteillei VB521301</name>
    <dbReference type="NCBI Taxonomy" id="1479485"/>
    <lineage>
        <taxon>Bacteria</taxon>
        <taxon>Bacillati</taxon>
        <taxon>Cyanobacteriota</taxon>
        <taxon>Cyanophyceae</taxon>
        <taxon>Nostocales</taxon>
        <taxon>Tolypothrichaceae</taxon>
        <taxon>Tolypothrix</taxon>
    </lineage>
</organism>
<proteinExistence type="inferred from homology"/>
<comment type="caution">
    <text evidence="4">The sequence shown here is derived from an EMBL/GenBank/DDBJ whole genome shotgun (WGS) entry which is preliminary data.</text>
</comment>
<dbReference type="InterPro" id="IPR007712">
    <property type="entry name" value="RelE/ParE_toxin"/>
</dbReference>
<dbReference type="PANTHER" id="PTHR33755:SF6">
    <property type="entry name" value="PLASMID STABILIZATION SYSTEM PROTEIN"/>
    <property type="match status" value="1"/>
</dbReference>
<reference evidence="3" key="2">
    <citation type="submission" date="2019-11" db="EMBL/GenBank/DDBJ databases">
        <title>Improved Assembly of Tolypothrix boutellei genome.</title>
        <authorList>
            <person name="Sarangi A.N."/>
            <person name="Mukherjee M."/>
            <person name="Ghosh S."/>
            <person name="Singh D."/>
            <person name="Das A."/>
            <person name="Kant S."/>
            <person name="Prusty A."/>
            <person name="Tripathy S."/>
        </authorList>
    </citation>
    <scope>NUCLEOTIDE SEQUENCE</scope>
    <source>
        <strain evidence="3">VB521301</strain>
    </source>
</reference>
<name>A0A0C1NEG9_9CYAN</name>
<evidence type="ECO:0000313" key="5">
    <source>
        <dbReference type="Proteomes" id="UP000029738"/>
    </source>
</evidence>
<dbReference type="Gene3D" id="3.30.2310.20">
    <property type="entry name" value="RelE-like"/>
    <property type="match status" value="1"/>
</dbReference>
<comment type="similarity">
    <text evidence="1">Belongs to the RelE toxin family.</text>
</comment>
<gene>
    <name evidence="4" type="ORF">DA73_0207405</name>
    <name evidence="3" type="ORF">DA73_0400021760</name>
</gene>
<dbReference type="Pfam" id="PF05016">
    <property type="entry name" value="ParE_toxin"/>
    <property type="match status" value="1"/>
</dbReference>
<sequence>MKQHIISPAANQDLEEIIDYFTSRNIDTGEHFIDEFNKKCKNLANFPNMGRSYANIKDYLRGVPLNGYIILYRVTDNGIEILRVVSGYRDLESLFAEDDD</sequence>
<dbReference type="AlphaFoldDB" id="A0A0C1NEG9"/>
<dbReference type="OrthoDB" id="9798046at2"/>
<dbReference type="STRING" id="1479485.DA73_0207405"/>